<protein>
    <recommendedName>
        <fullName evidence="1">Cytochrome b5 heme-binding domain-containing protein</fullName>
    </recommendedName>
</protein>
<accession>A0A427XEK9</accession>
<dbReference type="AlphaFoldDB" id="A0A427XEK9"/>
<dbReference type="GeneID" id="39588331"/>
<dbReference type="InterPro" id="IPR036400">
    <property type="entry name" value="Cyt_B5-like_heme/steroid_sf"/>
</dbReference>
<sequence>MGFSRFHLPTDYLAEREKHGLGLPAGAVQLGEFTVTLEPPPDLLEYIDKNTPKEEGGALPMLTHEQIATHVDEDHGIWIVIDDLVLDVTVFREVHPGGTHMFDKFAGKQCGWQFRGIHPPGTLDKWRGMLVIGRTTPLANEYEDRGDTRMF</sequence>
<dbReference type="Gene3D" id="3.10.120.10">
    <property type="entry name" value="Cytochrome b5-like heme/steroid binding domain"/>
    <property type="match status" value="1"/>
</dbReference>
<dbReference type="EMBL" id="RSCE01000018">
    <property type="protein sequence ID" value="RSH77154.1"/>
    <property type="molecule type" value="Genomic_DNA"/>
</dbReference>
<organism evidence="2 3">
    <name type="scientific">Apiotrichum porosum</name>
    <dbReference type="NCBI Taxonomy" id="105984"/>
    <lineage>
        <taxon>Eukaryota</taxon>
        <taxon>Fungi</taxon>
        <taxon>Dikarya</taxon>
        <taxon>Basidiomycota</taxon>
        <taxon>Agaricomycotina</taxon>
        <taxon>Tremellomycetes</taxon>
        <taxon>Trichosporonales</taxon>
        <taxon>Trichosporonaceae</taxon>
        <taxon>Apiotrichum</taxon>
    </lineage>
</organism>
<evidence type="ECO:0000313" key="3">
    <source>
        <dbReference type="Proteomes" id="UP000279236"/>
    </source>
</evidence>
<dbReference type="RefSeq" id="XP_028472301.1">
    <property type="nucleotide sequence ID" value="XM_028619432.1"/>
</dbReference>
<keyword evidence="3" id="KW-1185">Reference proteome</keyword>
<gene>
    <name evidence="2" type="ORF">EHS24_003788</name>
</gene>
<evidence type="ECO:0000259" key="1">
    <source>
        <dbReference type="PROSITE" id="PS50255"/>
    </source>
</evidence>
<dbReference type="OrthoDB" id="260519at2759"/>
<dbReference type="Pfam" id="PF00173">
    <property type="entry name" value="Cyt-b5"/>
    <property type="match status" value="1"/>
</dbReference>
<dbReference type="SUPFAM" id="SSF55856">
    <property type="entry name" value="Cytochrome b5-like heme/steroid binding domain"/>
    <property type="match status" value="1"/>
</dbReference>
<dbReference type="SMART" id="SM01117">
    <property type="entry name" value="Cyt-b5"/>
    <property type="match status" value="1"/>
</dbReference>
<dbReference type="STRING" id="105984.A0A427XEK9"/>
<feature type="domain" description="Cytochrome b5 heme-binding" evidence="1">
    <location>
        <begin position="59"/>
        <end position="136"/>
    </location>
</feature>
<dbReference type="InterPro" id="IPR001199">
    <property type="entry name" value="Cyt_B5-like_heme/steroid-bd"/>
</dbReference>
<name>A0A427XEK9_9TREE</name>
<dbReference type="PROSITE" id="PS50255">
    <property type="entry name" value="CYTOCHROME_B5_2"/>
    <property type="match status" value="1"/>
</dbReference>
<proteinExistence type="predicted"/>
<comment type="caution">
    <text evidence="2">The sequence shown here is derived from an EMBL/GenBank/DDBJ whole genome shotgun (WGS) entry which is preliminary data.</text>
</comment>
<reference evidence="2 3" key="1">
    <citation type="submission" date="2018-11" db="EMBL/GenBank/DDBJ databases">
        <title>Genome sequence of Apiotrichum porosum DSM 27194.</title>
        <authorList>
            <person name="Aliyu H."/>
            <person name="Gorte O."/>
            <person name="Ochsenreither K."/>
        </authorList>
    </citation>
    <scope>NUCLEOTIDE SEQUENCE [LARGE SCALE GENOMIC DNA]</scope>
    <source>
        <strain evidence="2 3">DSM 27194</strain>
    </source>
</reference>
<evidence type="ECO:0000313" key="2">
    <source>
        <dbReference type="EMBL" id="RSH77154.1"/>
    </source>
</evidence>
<dbReference type="Proteomes" id="UP000279236">
    <property type="component" value="Unassembled WGS sequence"/>
</dbReference>